<dbReference type="Pfam" id="PF00668">
    <property type="entry name" value="Condensation"/>
    <property type="match status" value="1"/>
</dbReference>
<dbReference type="InterPro" id="IPR020806">
    <property type="entry name" value="PKS_PP-bd"/>
</dbReference>
<dbReference type="GO" id="GO:0044550">
    <property type="term" value="P:secondary metabolite biosynthetic process"/>
    <property type="evidence" value="ECO:0007669"/>
    <property type="project" value="TreeGrafter"/>
</dbReference>
<dbReference type="EMBL" id="BMZS01000006">
    <property type="protein sequence ID" value="GHD52881.1"/>
    <property type="molecule type" value="Genomic_DNA"/>
</dbReference>
<dbReference type="InterPro" id="IPR010071">
    <property type="entry name" value="AA_adenyl_dom"/>
</dbReference>
<dbReference type="FunFam" id="3.40.50.12780:FF:000012">
    <property type="entry name" value="Non-ribosomal peptide synthetase"/>
    <property type="match status" value="1"/>
</dbReference>
<dbReference type="RefSeq" id="WP_189990769.1">
    <property type="nucleotide sequence ID" value="NZ_BMZS01000006.1"/>
</dbReference>
<dbReference type="InterPro" id="IPR000415">
    <property type="entry name" value="Nitroreductase-like"/>
</dbReference>
<dbReference type="InterPro" id="IPR044894">
    <property type="entry name" value="TubC_N_sf"/>
</dbReference>
<dbReference type="FunFam" id="3.30.559.30:FF:000006">
    <property type="entry name" value="Yersiniabactin polyketide/non-ribosomal peptide synthetase"/>
    <property type="match status" value="1"/>
</dbReference>
<dbReference type="PANTHER" id="PTHR45527">
    <property type="entry name" value="NONRIBOSOMAL PEPTIDE SYNTHETASE"/>
    <property type="match status" value="1"/>
</dbReference>
<dbReference type="Gene3D" id="3.30.559.30">
    <property type="entry name" value="Nonribosomal peptide synthetase, condensation domain"/>
    <property type="match status" value="1"/>
</dbReference>
<dbReference type="Pfam" id="PF00881">
    <property type="entry name" value="Nitroreductase"/>
    <property type="match status" value="1"/>
</dbReference>
<keyword evidence="5" id="KW-0436">Ligase</keyword>
<keyword evidence="4" id="KW-0597">Phosphoprotein</keyword>
<reference evidence="7" key="1">
    <citation type="journal article" date="2014" name="Int. J. Syst. Evol. Microbiol.">
        <title>Complete genome sequence of Corynebacterium casei LMG S-19264T (=DSM 44701T), isolated from a smear-ripened cheese.</title>
        <authorList>
            <consortium name="US DOE Joint Genome Institute (JGI-PGF)"/>
            <person name="Walter F."/>
            <person name="Albersmeier A."/>
            <person name="Kalinowski J."/>
            <person name="Ruckert C."/>
        </authorList>
    </citation>
    <scope>NUCLEOTIDE SEQUENCE</scope>
    <source>
        <strain evidence="7">KCTC 42651</strain>
    </source>
</reference>
<dbReference type="GO" id="GO:0016874">
    <property type="term" value="F:ligase activity"/>
    <property type="evidence" value="ECO:0007669"/>
    <property type="project" value="UniProtKB-KW"/>
</dbReference>
<dbReference type="Pfam" id="PF00550">
    <property type="entry name" value="PP-binding"/>
    <property type="match status" value="1"/>
</dbReference>
<dbReference type="GO" id="GO:0043041">
    <property type="term" value="P:amino acid activation for nonribosomal peptide biosynthetic process"/>
    <property type="evidence" value="ECO:0007669"/>
    <property type="project" value="TreeGrafter"/>
</dbReference>
<keyword evidence="3" id="KW-0596">Phosphopantetheine</keyword>
<dbReference type="InterPro" id="IPR041464">
    <property type="entry name" value="TubC_N"/>
</dbReference>
<dbReference type="Gene3D" id="3.30.559.10">
    <property type="entry name" value="Chloramphenicol acetyltransferase-like domain"/>
    <property type="match status" value="1"/>
</dbReference>
<gene>
    <name evidence="7" type="ORF">GCM10017083_28830</name>
</gene>
<dbReference type="SMART" id="SM00823">
    <property type="entry name" value="PKS_PP"/>
    <property type="match status" value="1"/>
</dbReference>
<proteinExistence type="predicted"/>
<dbReference type="Proteomes" id="UP000630353">
    <property type="component" value="Unassembled WGS sequence"/>
</dbReference>
<evidence type="ECO:0000256" key="2">
    <source>
        <dbReference type="ARBA" id="ARBA00004924"/>
    </source>
</evidence>
<reference evidence="7" key="2">
    <citation type="submission" date="2020-09" db="EMBL/GenBank/DDBJ databases">
        <authorList>
            <person name="Sun Q."/>
            <person name="Kim S."/>
        </authorList>
    </citation>
    <scope>NUCLEOTIDE SEQUENCE</scope>
    <source>
        <strain evidence="7">KCTC 42651</strain>
    </source>
</reference>
<dbReference type="SUPFAM" id="SSF56801">
    <property type="entry name" value="Acetyl-CoA synthetase-like"/>
    <property type="match status" value="1"/>
</dbReference>
<feature type="domain" description="Carrier" evidence="6">
    <location>
        <begin position="1264"/>
        <end position="1339"/>
    </location>
</feature>
<dbReference type="FunFam" id="3.30.559.10:FF:000023">
    <property type="entry name" value="Non-ribosomal peptide synthetase"/>
    <property type="match status" value="1"/>
</dbReference>
<dbReference type="Gene3D" id="3.40.109.10">
    <property type="entry name" value="NADH Oxidase"/>
    <property type="match status" value="1"/>
</dbReference>
<dbReference type="NCBIfam" id="TIGR01733">
    <property type="entry name" value="AA-adenyl-dom"/>
    <property type="match status" value="1"/>
</dbReference>
<dbReference type="SUPFAM" id="SSF47336">
    <property type="entry name" value="ACP-like"/>
    <property type="match status" value="1"/>
</dbReference>
<comment type="cofactor">
    <cofactor evidence="1">
        <name>pantetheine 4'-phosphate</name>
        <dbReference type="ChEBI" id="CHEBI:47942"/>
    </cofactor>
</comment>
<dbReference type="CDD" id="cd12114">
    <property type="entry name" value="A_NRPS_TlmIV_like"/>
    <property type="match status" value="1"/>
</dbReference>
<dbReference type="PROSITE" id="PS00455">
    <property type="entry name" value="AMP_BINDING"/>
    <property type="match status" value="1"/>
</dbReference>
<dbReference type="InterPro" id="IPR057737">
    <property type="entry name" value="Condensation_MtbB-like"/>
</dbReference>
<dbReference type="SUPFAM" id="SSF52777">
    <property type="entry name" value="CoA-dependent acyltransferases"/>
    <property type="match status" value="2"/>
</dbReference>
<dbReference type="Gene3D" id="1.10.10.1830">
    <property type="entry name" value="Non-ribosomal peptide synthase, adenylation domain"/>
    <property type="match status" value="1"/>
</dbReference>
<dbReference type="SUPFAM" id="SSF55469">
    <property type="entry name" value="FMN-dependent nitroreductase-like"/>
    <property type="match status" value="1"/>
</dbReference>
<dbReference type="GO" id="GO:0000036">
    <property type="term" value="F:acyl carrier activity"/>
    <property type="evidence" value="ECO:0007669"/>
    <property type="project" value="TreeGrafter"/>
</dbReference>
<dbReference type="InterPro" id="IPR009081">
    <property type="entry name" value="PP-bd_ACP"/>
</dbReference>
<dbReference type="Gene3D" id="1.10.1200.10">
    <property type="entry name" value="ACP-like"/>
    <property type="match status" value="1"/>
</dbReference>
<dbReference type="InterPro" id="IPR020845">
    <property type="entry name" value="AMP-binding_CS"/>
</dbReference>
<evidence type="ECO:0000256" key="3">
    <source>
        <dbReference type="ARBA" id="ARBA00022450"/>
    </source>
</evidence>
<comment type="caution">
    <text evidence="7">The sequence shown here is derived from an EMBL/GenBank/DDBJ whole genome shotgun (WGS) entry which is preliminary data.</text>
</comment>
<organism evidence="7 8">
    <name type="scientific">Thalassobaculum fulvum</name>
    <dbReference type="NCBI Taxonomy" id="1633335"/>
    <lineage>
        <taxon>Bacteria</taxon>
        <taxon>Pseudomonadati</taxon>
        <taxon>Pseudomonadota</taxon>
        <taxon>Alphaproteobacteria</taxon>
        <taxon>Rhodospirillales</taxon>
        <taxon>Thalassobaculaceae</taxon>
        <taxon>Thalassobaculum</taxon>
    </lineage>
</organism>
<comment type="pathway">
    <text evidence="2">Siderophore biosynthesis.</text>
</comment>
<evidence type="ECO:0000259" key="6">
    <source>
        <dbReference type="PROSITE" id="PS50075"/>
    </source>
</evidence>
<dbReference type="InterPro" id="IPR036736">
    <property type="entry name" value="ACP-like_sf"/>
</dbReference>
<dbReference type="Pfam" id="PF13193">
    <property type="entry name" value="AMP-binding_C"/>
    <property type="match status" value="1"/>
</dbReference>
<dbReference type="InterPro" id="IPR029479">
    <property type="entry name" value="Nitroreductase"/>
</dbReference>
<accession>A0A919CRC6</accession>
<dbReference type="Gene3D" id="3.30.300.30">
    <property type="match status" value="1"/>
</dbReference>
<dbReference type="InterPro" id="IPR000873">
    <property type="entry name" value="AMP-dep_synth/lig_dom"/>
</dbReference>
<protein>
    <recommendedName>
        <fullName evidence="6">Carrier domain-containing protein</fullName>
    </recommendedName>
</protein>
<dbReference type="InterPro" id="IPR023213">
    <property type="entry name" value="CAT-like_dom_sf"/>
</dbReference>
<dbReference type="Pfam" id="PF18563">
    <property type="entry name" value="TubC_N"/>
    <property type="match status" value="1"/>
</dbReference>
<dbReference type="GO" id="GO:0031177">
    <property type="term" value="F:phosphopantetheine binding"/>
    <property type="evidence" value="ECO:0007669"/>
    <property type="project" value="InterPro"/>
</dbReference>
<evidence type="ECO:0000313" key="7">
    <source>
        <dbReference type="EMBL" id="GHD52881.1"/>
    </source>
</evidence>
<sequence length="1364" mass="147226">MNGSDLPNPADLTAGELLEDFARRGVTIALDGQGLSIRAPKGVLTDADKRTLALNKERILARLRAGGSDDFPLTDVQQAYWVGRRSVALGNVGCHAYREFAADDLDIGRLETAWRRLVARHDMLRAIVTEDGRQRVLAEVPDYRIDVLDLRGRPDAEARAAALRETMSHHVFEPARWPLFDIRVTRLDGEVRLHMGMDLLIADAASMLQLYREWGALYADPDAALPPVGRPFREFVTDAAPDPAEQARAEAYWTPRLAELPGPPELPRAGATEGPPRFARHSLILDGPTWRALGDRARDAGVTRANLLIAAYADILAAWSKTQRFLLTLTTFKSPPGFERTVGDFTSTLLLEADARAATFRDRATALQARLAEDLDHDAWSGVRVIRELARRRHGAVDSIPVVFTSALGHRGEGEAALPIGWLGRTVHAITQTPQVWIDHHAIEDGDDLVLSWDVLEGMFPAGMVEAMFAAYGRLLRALAAGDEAWSWPLGRHLPAEQVERRARANATDGPLPQGFLQDGFLDWAARQPDRPAVVTSSVSKTYGELAGHARAVARQVRARGIGRDRLVAVAMEKGWEQVAAVLGVVMAGAAYLPVDPALPEARRGYLVENGGATLVLTQSRLVGARLAGVAWPAGVDVVAVDTLPPVDEPVPPLADADPSDLAYVIFTSGSTGQPKGVMIEHRAALNTVADINRRFGIGAGDAVLGLSSLSFDLSVYDVFGLLSCGGRLVLPEPARLRDPGHWLELMQAHGVSVWNTVPQLLAMLVEHGSDIGPALRVAMLSGDWIPLGLPARIKALASGVTVYGLGGATEASIWSNWFRVERIEPEWRSIPYGWPLANQRFHVLNKALEPAPDGVPGRLFIAGAGLARGYWRDPERTAAKFVIHPRGGERLYETGDHGRYLPDGAIEFLGREDDQVKVRGHRIELGEIEAALAAHPAIQAAVAVAWGEPRGERRLAAYVVADDAPAPDPKKAAEQAARLALLLERPAVRKPAPGANARISLPGAEPDEELWHRRRSVRRFDAGPVPLERLAAVLAQLRPRPAGVGRLPKYRYPSAGSSYPLQVWVLAKPGRVEGLDGGLYYHHPERHDLEPVDPDAALAAEAHAETNRAMAEASAFMILLVAHYPAIRPLYGDRSRDFCLLEAGGIGQLLAETAVGAGLGLCPVGVLDTAAVDRSLDLGPDRELVYALVGGVPDGSDDDTAVPAAVADLAEVLRDWMRDRLPDYMVPESVQRLDALPLTANGKVDRARLPQPVAVRPAIASAAAEGALEETLARVFGEVLAVPEVGRDDVVFDLGGTSVHMVRIHRRLEQALGRSIDIVDLFRFPSVAALAGHLGQGGSGGIAADAVARGAARRAARREEPSS</sequence>
<dbReference type="InterPro" id="IPR025110">
    <property type="entry name" value="AMP-bd_C"/>
</dbReference>
<name>A0A919CRC6_9PROT</name>
<dbReference type="FunFam" id="3.40.50.980:FF:000001">
    <property type="entry name" value="Non-ribosomal peptide synthetase"/>
    <property type="match status" value="1"/>
</dbReference>
<dbReference type="Pfam" id="PF00501">
    <property type="entry name" value="AMP-binding"/>
    <property type="match status" value="1"/>
</dbReference>
<evidence type="ECO:0000313" key="8">
    <source>
        <dbReference type="Proteomes" id="UP000630353"/>
    </source>
</evidence>
<evidence type="ECO:0000256" key="5">
    <source>
        <dbReference type="ARBA" id="ARBA00022598"/>
    </source>
</evidence>
<dbReference type="GO" id="GO:0005737">
    <property type="term" value="C:cytoplasm"/>
    <property type="evidence" value="ECO:0007669"/>
    <property type="project" value="TreeGrafter"/>
</dbReference>
<dbReference type="InterPro" id="IPR001242">
    <property type="entry name" value="Condensation_dom"/>
</dbReference>
<dbReference type="Gene3D" id="2.30.38.10">
    <property type="entry name" value="Luciferase, Domain 3"/>
    <property type="match status" value="1"/>
</dbReference>
<keyword evidence="8" id="KW-1185">Reference proteome</keyword>
<dbReference type="InterPro" id="IPR045851">
    <property type="entry name" value="AMP-bd_C_sf"/>
</dbReference>
<dbReference type="CDD" id="cd02142">
    <property type="entry name" value="McbC_SagB-like_oxidoreductase"/>
    <property type="match status" value="1"/>
</dbReference>
<dbReference type="GO" id="GO:0016491">
    <property type="term" value="F:oxidoreductase activity"/>
    <property type="evidence" value="ECO:0007669"/>
    <property type="project" value="InterPro"/>
</dbReference>
<dbReference type="PROSITE" id="PS50075">
    <property type="entry name" value="CARRIER"/>
    <property type="match status" value="1"/>
</dbReference>
<evidence type="ECO:0000256" key="1">
    <source>
        <dbReference type="ARBA" id="ARBA00001957"/>
    </source>
</evidence>
<dbReference type="PANTHER" id="PTHR45527:SF10">
    <property type="entry name" value="PYOCHELIN SYNTHASE PCHF"/>
    <property type="match status" value="1"/>
</dbReference>
<dbReference type="CDD" id="cd19535">
    <property type="entry name" value="Cyc_NRPS"/>
    <property type="match status" value="1"/>
</dbReference>
<dbReference type="Gene3D" id="3.40.50.980">
    <property type="match status" value="2"/>
</dbReference>
<evidence type="ECO:0000256" key="4">
    <source>
        <dbReference type="ARBA" id="ARBA00022553"/>
    </source>
</evidence>